<dbReference type="PANTHER" id="PTHR43767:SF11">
    <property type="entry name" value="MEDIUM-CHAIN-FATTY-ACID--COA LIGASE"/>
    <property type="match status" value="1"/>
</dbReference>
<accession>A0AAX4L363</accession>
<dbReference type="PANTHER" id="PTHR43767">
    <property type="entry name" value="LONG-CHAIN-FATTY-ACID--COA LIGASE"/>
    <property type="match status" value="1"/>
</dbReference>
<dbReference type="RefSeq" id="WP_338602806.1">
    <property type="nucleotide sequence ID" value="NZ_CP146016.1"/>
</dbReference>
<dbReference type="SUPFAM" id="SSF56801">
    <property type="entry name" value="Acetyl-CoA synthetase-like"/>
    <property type="match status" value="1"/>
</dbReference>
<dbReference type="InterPro" id="IPR000873">
    <property type="entry name" value="AMP-dep_synth/lig_dom"/>
</dbReference>
<feature type="domain" description="AMP-dependent synthetase/ligase" evidence="1">
    <location>
        <begin position="15"/>
        <end position="351"/>
    </location>
</feature>
<dbReference type="Gene3D" id="3.40.50.12780">
    <property type="entry name" value="N-terminal domain of ligase-like"/>
    <property type="match status" value="1"/>
</dbReference>
<dbReference type="InterPro" id="IPR045851">
    <property type="entry name" value="AMP-bd_C_sf"/>
</dbReference>
<evidence type="ECO:0000259" key="2">
    <source>
        <dbReference type="Pfam" id="PF13193"/>
    </source>
</evidence>
<dbReference type="GeneID" id="89335695"/>
<dbReference type="Pfam" id="PF13193">
    <property type="entry name" value="AMP-binding_C"/>
    <property type="match status" value="1"/>
</dbReference>
<name>A0AAX4L363_9CREN</name>
<evidence type="ECO:0000259" key="1">
    <source>
        <dbReference type="Pfam" id="PF00501"/>
    </source>
</evidence>
<dbReference type="Gene3D" id="3.30.300.30">
    <property type="match status" value="1"/>
</dbReference>
<gene>
    <name evidence="3" type="ORF">V6M85_02965</name>
</gene>
<protein>
    <submittedName>
        <fullName evidence="3">AMP-binding protein</fullName>
    </submittedName>
</protein>
<proteinExistence type="predicted"/>
<organism evidence="3 4">
    <name type="scientific">Sulfolobus tengchongensis</name>
    <dbReference type="NCBI Taxonomy" id="207809"/>
    <lineage>
        <taxon>Archaea</taxon>
        <taxon>Thermoproteota</taxon>
        <taxon>Thermoprotei</taxon>
        <taxon>Sulfolobales</taxon>
        <taxon>Sulfolobaceae</taxon>
        <taxon>Sulfolobus</taxon>
    </lineage>
</organism>
<dbReference type="GO" id="GO:0016877">
    <property type="term" value="F:ligase activity, forming carbon-sulfur bonds"/>
    <property type="evidence" value="ECO:0007669"/>
    <property type="project" value="UniProtKB-ARBA"/>
</dbReference>
<evidence type="ECO:0000313" key="4">
    <source>
        <dbReference type="Proteomes" id="UP001432202"/>
    </source>
</evidence>
<dbReference type="EMBL" id="CP146016">
    <property type="protein sequence ID" value="WWQ61060.1"/>
    <property type="molecule type" value="Genomic_DNA"/>
</dbReference>
<dbReference type="InterPro" id="IPR042099">
    <property type="entry name" value="ANL_N_sf"/>
</dbReference>
<dbReference type="InterPro" id="IPR020845">
    <property type="entry name" value="AMP-binding_CS"/>
</dbReference>
<keyword evidence="4" id="KW-1185">Reference proteome</keyword>
<dbReference type="AlphaFoldDB" id="A0AAX4L363"/>
<dbReference type="InterPro" id="IPR050237">
    <property type="entry name" value="ATP-dep_AMP-bd_enzyme"/>
</dbReference>
<dbReference type="Proteomes" id="UP001432202">
    <property type="component" value="Chromosome"/>
</dbReference>
<sequence>MLTFDYILRRASSLFPRKEIADVESKKTYEEVYEESLRLITYLKSLGIGRGDVVAILGLNTIKFVELIYSITSMGAIAYPVNIRLPPEQLLYTLNKSHSKFLVYDNIFKDYASLVKSKTNLKTISFDELKFTEDKGKSLCNAHDNAVILFTSGTTGVPKAVMYTHEKMISGALAILNQLSYYNAPAKLSQNDVMFPQIPIYHILSWGSLIIGPMLGAKLVYGGRFDPKTALTIIEKENVSWISVVPTMMQMLLDAGLNKKGLKVLIGGSPIPDGLVKKMRELDMHFSAIYGGTDMLAASITIETESILSGRLEPHKVTHPVPMAEFKINSSSRNEPGEILFRAPWIPDGYFEDKEKTLESFTEDGWFKTGDIGYIAEDGGIVILDRLKDIIKSGGEWIPSSILEAAISELPFVSLVAVVAKKDEKWGERPVAFVKLSKDTEGAKEKILDHLKKLAQDGKINKFWIPDDIIIVDNIPLTGTGKIDKKALRSGLDK</sequence>
<feature type="domain" description="AMP-binding enzyme C-terminal" evidence="2">
    <location>
        <begin position="403"/>
        <end position="482"/>
    </location>
</feature>
<reference evidence="3 4" key="1">
    <citation type="submission" date="2024-02" db="EMBL/GenBank/DDBJ databases">
        <title>STSV induces naive adaptation in Sulfolobus.</title>
        <authorList>
            <person name="Xiang X."/>
            <person name="Song M."/>
        </authorList>
    </citation>
    <scope>NUCLEOTIDE SEQUENCE [LARGE SCALE GENOMIC DNA]</scope>
    <source>
        <strain evidence="3 4">RT2</strain>
    </source>
</reference>
<dbReference type="PROSITE" id="PS00455">
    <property type="entry name" value="AMP_BINDING"/>
    <property type="match status" value="1"/>
</dbReference>
<evidence type="ECO:0000313" key="3">
    <source>
        <dbReference type="EMBL" id="WWQ61060.1"/>
    </source>
</evidence>
<dbReference type="Pfam" id="PF00501">
    <property type="entry name" value="AMP-binding"/>
    <property type="match status" value="1"/>
</dbReference>
<dbReference type="InterPro" id="IPR025110">
    <property type="entry name" value="AMP-bd_C"/>
</dbReference>